<feature type="domain" description="DUF1638" evidence="1">
    <location>
        <begin position="36"/>
        <end position="213"/>
    </location>
</feature>
<dbReference type="eggNOG" id="COG0145">
    <property type="taxonomic scope" value="Bacteria"/>
</dbReference>
<dbReference type="KEGG" id="tpi:TREPR_3798"/>
<dbReference type="EMBL" id="CP001843">
    <property type="protein sequence ID" value="AEF84199.1"/>
    <property type="molecule type" value="Genomic_DNA"/>
</dbReference>
<dbReference type="AlphaFoldDB" id="F5YPP4"/>
<dbReference type="Pfam" id="PF07796">
    <property type="entry name" value="DUF1638"/>
    <property type="match status" value="1"/>
</dbReference>
<gene>
    <name evidence="2" type="ordered locus">TREPR_3798</name>
</gene>
<name>F5YPP4_TREPZ</name>
<organism evidence="2 3">
    <name type="scientific">Treponema primitia (strain ATCC BAA-887 / DSM 12427 / ZAS-2)</name>
    <dbReference type="NCBI Taxonomy" id="545694"/>
    <lineage>
        <taxon>Bacteria</taxon>
        <taxon>Pseudomonadati</taxon>
        <taxon>Spirochaetota</taxon>
        <taxon>Spirochaetia</taxon>
        <taxon>Spirochaetales</taxon>
        <taxon>Treponemataceae</taxon>
        <taxon>Treponema</taxon>
    </lineage>
</organism>
<evidence type="ECO:0000313" key="2">
    <source>
        <dbReference type="EMBL" id="AEF84199.1"/>
    </source>
</evidence>
<dbReference type="STRING" id="545694.TREPR_3798"/>
<dbReference type="InterPro" id="IPR012437">
    <property type="entry name" value="DUF1638"/>
</dbReference>
<sequence length="243" mass="27153">MGAEKGKRYKLIACEIFRTEVETLVPQCGNHVDVEILPIGLHSIGKEKMSAELQTALDRVDVSRYDAVLLLYGMCSYGTCGLRSPLPMVITKAHDCITLFMGSRSFYKEYFDAHPGTFYATSNIMNSDLSLDRIAVKYDEQVASFKEKYDGEDLEYLLETLSDPLKDYSRIAYVNNGVGNIEDGMKKTAAFAESRSWTFDEVAGNTSLIERLLAGDWDENVFLVVPPGKTPGPSYEEDVLHTV</sequence>
<reference evidence="2 3" key="2">
    <citation type="journal article" date="2011" name="ISME J.">
        <title>RNA-seq reveals cooperative metabolic interactions between two termite-gut spirochete species in co-culture.</title>
        <authorList>
            <person name="Rosenthal A.Z."/>
            <person name="Matson E.G."/>
            <person name="Eldar A."/>
            <person name="Leadbetter J.R."/>
        </authorList>
    </citation>
    <scope>NUCLEOTIDE SEQUENCE [LARGE SCALE GENOMIC DNA]</scope>
    <source>
        <strain evidence="3">ATCC BAA-887 / DSM 12427 / ZAS-2</strain>
    </source>
</reference>
<dbReference type="RefSeq" id="WP_015706537.1">
    <property type="nucleotide sequence ID" value="NC_015578.1"/>
</dbReference>
<dbReference type="HOGENOM" id="CLU_098957_0_0_12"/>
<proteinExistence type="predicted"/>
<dbReference type="OrthoDB" id="9768323at2"/>
<dbReference type="Proteomes" id="UP000009223">
    <property type="component" value="Chromosome"/>
</dbReference>
<keyword evidence="3" id="KW-1185">Reference proteome</keyword>
<evidence type="ECO:0000313" key="3">
    <source>
        <dbReference type="Proteomes" id="UP000009223"/>
    </source>
</evidence>
<accession>F5YPP4</accession>
<protein>
    <recommendedName>
        <fullName evidence="1">DUF1638 domain-containing protein</fullName>
    </recommendedName>
</protein>
<evidence type="ECO:0000259" key="1">
    <source>
        <dbReference type="Pfam" id="PF07796"/>
    </source>
</evidence>
<reference evidence="3" key="1">
    <citation type="submission" date="2009-12" db="EMBL/GenBank/DDBJ databases">
        <title>Complete sequence of Treponema primitia strain ZAS-2.</title>
        <authorList>
            <person name="Tetu S.G."/>
            <person name="Matson E."/>
            <person name="Ren Q."/>
            <person name="Seshadri R."/>
            <person name="Elbourne L."/>
            <person name="Hassan K.A."/>
            <person name="Durkin A."/>
            <person name="Radune D."/>
            <person name="Mohamoud Y."/>
            <person name="Shay R."/>
            <person name="Jin S."/>
            <person name="Zhang X."/>
            <person name="Lucey K."/>
            <person name="Ballor N.R."/>
            <person name="Ottesen E."/>
            <person name="Rosenthal R."/>
            <person name="Allen A."/>
            <person name="Leadbetter J.R."/>
            <person name="Paulsen I.T."/>
        </authorList>
    </citation>
    <scope>NUCLEOTIDE SEQUENCE [LARGE SCALE GENOMIC DNA]</scope>
    <source>
        <strain evidence="3">ATCC BAA-887 / DSM 12427 / ZAS-2</strain>
    </source>
</reference>